<dbReference type="GeneID" id="112272013"/>
<dbReference type="Proteomes" id="UP000008810">
    <property type="component" value="Chromosome 3"/>
</dbReference>
<feature type="signal peptide" evidence="2">
    <location>
        <begin position="1"/>
        <end position="30"/>
    </location>
</feature>
<keyword evidence="2" id="KW-0732">Signal</keyword>
<dbReference type="OrthoDB" id="640742at2759"/>
<dbReference type="eggNOG" id="ENOG502QTJ2">
    <property type="taxonomic scope" value="Eukaryota"/>
</dbReference>
<dbReference type="InterPro" id="IPR002048">
    <property type="entry name" value="EF_hand_dom"/>
</dbReference>
<evidence type="ECO:0000313" key="6">
    <source>
        <dbReference type="Proteomes" id="UP000008810"/>
    </source>
</evidence>
<reference evidence="5" key="3">
    <citation type="submission" date="2018-08" db="UniProtKB">
        <authorList>
            <consortium name="EnsemblPlants"/>
        </authorList>
    </citation>
    <scope>IDENTIFICATION</scope>
    <source>
        <strain evidence="5">cv. Bd21</strain>
    </source>
</reference>
<dbReference type="PROSITE" id="PS50222">
    <property type="entry name" value="EF_HAND_2"/>
    <property type="match status" value="1"/>
</dbReference>
<dbReference type="EMBL" id="CM000882">
    <property type="protein sequence ID" value="PNT69513.1"/>
    <property type="molecule type" value="Genomic_DNA"/>
</dbReference>
<feature type="chain" id="PRO_5003643403" description="EF-hand domain-containing protein" evidence="2">
    <location>
        <begin position="31"/>
        <end position="217"/>
    </location>
</feature>
<dbReference type="AlphaFoldDB" id="I1IEG7"/>
<dbReference type="InterPro" id="IPR007736">
    <property type="entry name" value="Caleosin-related"/>
</dbReference>
<protein>
    <recommendedName>
        <fullName evidence="3">EF-hand domain-containing protein</fullName>
    </recommendedName>
</protein>
<dbReference type="GO" id="GO:0004497">
    <property type="term" value="F:monooxygenase activity"/>
    <property type="evidence" value="ECO:0000318"/>
    <property type="project" value="GO_Central"/>
</dbReference>
<dbReference type="InterPro" id="IPR011992">
    <property type="entry name" value="EF-hand-dom_pair"/>
</dbReference>
<proteinExistence type="inferred from homology"/>
<reference evidence="4 5" key="1">
    <citation type="journal article" date="2010" name="Nature">
        <title>Genome sequencing and analysis of the model grass Brachypodium distachyon.</title>
        <authorList>
            <consortium name="International Brachypodium Initiative"/>
        </authorList>
    </citation>
    <scope>NUCLEOTIDE SEQUENCE [LARGE SCALE GENOMIC DNA]</scope>
    <source>
        <strain evidence="4">Bd21</strain>
        <strain evidence="5">cv. Bd21</strain>
    </source>
</reference>
<dbReference type="GO" id="GO:0005509">
    <property type="term" value="F:calcium ion binding"/>
    <property type="evidence" value="ECO:0000318"/>
    <property type="project" value="GO_Central"/>
</dbReference>
<feature type="domain" description="EF-hand" evidence="3">
    <location>
        <begin position="40"/>
        <end position="75"/>
    </location>
</feature>
<dbReference type="HOGENOM" id="CLU_062049_2_0_1"/>
<evidence type="ECO:0000256" key="1">
    <source>
        <dbReference type="ARBA" id="ARBA00006765"/>
    </source>
</evidence>
<comment type="similarity">
    <text evidence="1">Belongs to the caleosin family.</text>
</comment>
<dbReference type="OMA" id="GSSKMIC"/>
<dbReference type="SUPFAM" id="SSF47473">
    <property type="entry name" value="EF-hand"/>
    <property type="match status" value="1"/>
</dbReference>
<evidence type="ECO:0000259" key="3">
    <source>
        <dbReference type="PROSITE" id="PS50222"/>
    </source>
</evidence>
<evidence type="ECO:0000313" key="5">
    <source>
        <dbReference type="EnsemblPlants" id="PNT69513"/>
    </source>
</evidence>
<dbReference type="RefSeq" id="XP_024318264.1">
    <property type="nucleotide sequence ID" value="XM_024462496.1"/>
</dbReference>
<keyword evidence="6" id="KW-1185">Reference proteome</keyword>
<evidence type="ECO:0000313" key="4">
    <source>
        <dbReference type="EMBL" id="PNT69513.1"/>
    </source>
</evidence>
<dbReference type="EnsemblPlants" id="PNT69513">
    <property type="protein sequence ID" value="PNT69513"/>
    <property type="gene ID" value="BRADI_3g56821v3"/>
</dbReference>
<gene>
    <name evidence="5" type="primary">LOC112272013</name>
    <name evidence="4" type="ORF">BRADI_3g56821v3</name>
</gene>
<evidence type="ECO:0000256" key="2">
    <source>
        <dbReference type="SAM" id="SignalP"/>
    </source>
</evidence>
<accession>I1IEG7</accession>
<reference evidence="4" key="2">
    <citation type="submission" date="2017-06" db="EMBL/GenBank/DDBJ databases">
        <title>WGS assembly of Brachypodium distachyon.</title>
        <authorList>
            <consortium name="The International Brachypodium Initiative"/>
            <person name="Lucas S."/>
            <person name="Harmon-Smith M."/>
            <person name="Lail K."/>
            <person name="Tice H."/>
            <person name="Grimwood J."/>
            <person name="Bruce D."/>
            <person name="Barry K."/>
            <person name="Shu S."/>
            <person name="Lindquist E."/>
            <person name="Wang M."/>
            <person name="Pitluck S."/>
            <person name="Vogel J.P."/>
            <person name="Garvin D.F."/>
            <person name="Mockler T.C."/>
            <person name="Schmutz J."/>
            <person name="Rokhsar D."/>
            <person name="Bevan M.W."/>
        </authorList>
    </citation>
    <scope>NUCLEOTIDE SEQUENCE</scope>
    <source>
        <strain evidence="4">Bd21</strain>
    </source>
</reference>
<dbReference type="PANTHER" id="PTHR31495:SF19">
    <property type="entry name" value="OS02G0734500 PROTEIN"/>
    <property type="match status" value="1"/>
</dbReference>
<organism evidence="4">
    <name type="scientific">Brachypodium distachyon</name>
    <name type="common">Purple false brome</name>
    <name type="synonym">Trachynia distachya</name>
    <dbReference type="NCBI Taxonomy" id="15368"/>
    <lineage>
        <taxon>Eukaryota</taxon>
        <taxon>Viridiplantae</taxon>
        <taxon>Streptophyta</taxon>
        <taxon>Embryophyta</taxon>
        <taxon>Tracheophyta</taxon>
        <taxon>Spermatophyta</taxon>
        <taxon>Magnoliopsida</taxon>
        <taxon>Liliopsida</taxon>
        <taxon>Poales</taxon>
        <taxon>Poaceae</taxon>
        <taxon>BOP clade</taxon>
        <taxon>Pooideae</taxon>
        <taxon>Stipodae</taxon>
        <taxon>Brachypodieae</taxon>
        <taxon>Brachypodium</taxon>
    </lineage>
</organism>
<dbReference type="STRING" id="15368.I1IEG7"/>
<name>I1IEG7_BRADI</name>
<dbReference type="Pfam" id="PF05042">
    <property type="entry name" value="Caleosin"/>
    <property type="match status" value="1"/>
</dbReference>
<dbReference type="Gramene" id="PNT69513">
    <property type="protein sequence ID" value="PNT69513"/>
    <property type="gene ID" value="BRADI_3g56821v3"/>
</dbReference>
<sequence length="217" mass="23337">MGARRSPVAAPAVASLLLLLLVSFWSRAAAVATADGGARAWTTALQQHVAFFDSDKDGIVSFSETETGLRSIGFGFAAATAAATLINGVIGPKTRPENATTSTFSIYIENIQKGIHTSDSGSYDAQGNFVQAKFDEIFSKYGKTTPNALTESELEQMRHANRKDNDFKGWAASKAEWDQLYGLAKDKNGLLHKDTTRTVYDGSLFYKLANKTGPSGN</sequence>
<dbReference type="PANTHER" id="PTHR31495">
    <property type="entry name" value="PEROXYGENASE 3-RELATED"/>
    <property type="match status" value="1"/>
</dbReference>